<dbReference type="Proteomes" id="UP001487740">
    <property type="component" value="Unassembled WGS sequence"/>
</dbReference>
<keyword evidence="2" id="KW-1185">Reference proteome</keyword>
<sequence length="214" mass="24682">MADKPPPSVENQLPRTWEEVDEILFDELKAQKLSLQLKTTERRMFALIAINNYLFDNLTNFMQCCISSAPVFTAGFAPKTEELKERARRMKRELDECQHRIVSSPGGLVQRYVDAEYNKARRQQRLPPKEAAFNYNVRRGETVLETSSALAQAAASSCGVEENLSSFEFFEKYMRSDESLAPSNKLSEAYNVPYEVLPNNTMKVPRRIERYIRL</sequence>
<proteinExistence type="predicted"/>
<name>A0AAW0V483_SCYPA</name>
<evidence type="ECO:0000313" key="2">
    <source>
        <dbReference type="Proteomes" id="UP001487740"/>
    </source>
</evidence>
<comment type="caution">
    <text evidence="1">The sequence shown here is derived from an EMBL/GenBank/DDBJ whole genome shotgun (WGS) entry which is preliminary data.</text>
</comment>
<gene>
    <name evidence="1" type="ORF">O3P69_001788</name>
</gene>
<dbReference type="EMBL" id="JARAKH010000003">
    <property type="protein sequence ID" value="KAK8405452.1"/>
    <property type="molecule type" value="Genomic_DNA"/>
</dbReference>
<dbReference type="AlphaFoldDB" id="A0AAW0V483"/>
<accession>A0AAW0V483</accession>
<organism evidence="1 2">
    <name type="scientific">Scylla paramamosain</name>
    <name type="common">Mud crab</name>
    <dbReference type="NCBI Taxonomy" id="85552"/>
    <lineage>
        <taxon>Eukaryota</taxon>
        <taxon>Metazoa</taxon>
        <taxon>Ecdysozoa</taxon>
        <taxon>Arthropoda</taxon>
        <taxon>Crustacea</taxon>
        <taxon>Multicrustacea</taxon>
        <taxon>Malacostraca</taxon>
        <taxon>Eumalacostraca</taxon>
        <taxon>Eucarida</taxon>
        <taxon>Decapoda</taxon>
        <taxon>Pleocyemata</taxon>
        <taxon>Brachyura</taxon>
        <taxon>Eubrachyura</taxon>
        <taxon>Portunoidea</taxon>
        <taxon>Portunidae</taxon>
        <taxon>Portuninae</taxon>
        <taxon>Scylla</taxon>
    </lineage>
</organism>
<protein>
    <submittedName>
        <fullName evidence="1">Uncharacterized protein</fullName>
    </submittedName>
</protein>
<evidence type="ECO:0000313" key="1">
    <source>
        <dbReference type="EMBL" id="KAK8405452.1"/>
    </source>
</evidence>
<reference evidence="1 2" key="1">
    <citation type="submission" date="2023-03" db="EMBL/GenBank/DDBJ databases">
        <title>High-quality genome of Scylla paramamosain provides insights in environmental adaptation.</title>
        <authorList>
            <person name="Zhang L."/>
        </authorList>
    </citation>
    <scope>NUCLEOTIDE SEQUENCE [LARGE SCALE GENOMIC DNA]</scope>
    <source>
        <strain evidence="1">LZ_2023a</strain>
        <tissue evidence="1">Muscle</tissue>
    </source>
</reference>